<evidence type="ECO:0000313" key="3">
    <source>
        <dbReference type="Proteomes" id="UP000592294"/>
    </source>
</evidence>
<dbReference type="PANTHER" id="PTHR34610:SF4">
    <property type="entry name" value="SLL8027 PROTEIN"/>
    <property type="match status" value="1"/>
</dbReference>
<keyword evidence="3" id="KW-1185">Reference proteome</keyword>
<dbReference type="SUPFAM" id="SSF88723">
    <property type="entry name" value="PIN domain-like"/>
    <property type="match status" value="1"/>
</dbReference>
<dbReference type="InterPro" id="IPR002850">
    <property type="entry name" value="PIN_toxin-like"/>
</dbReference>
<accession>A0A850RMT2</accession>
<dbReference type="Pfam" id="PF13470">
    <property type="entry name" value="PIN_3"/>
    <property type="match status" value="1"/>
</dbReference>
<gene>
    <name evidence="2" type="ORF">HW932_16015</name>
</gene>
<protein>
    <submittedName>
        <fullName evidence="2">Putative toxin-antitoxin system toxin component, PIN family</fullName>
    </submittedName>
</protein>
<feature type="domain" description="PIN" evidence="1">
    <location>
        <begin position="5"/>
        <end position="114"/>
    </location>
</feature>
<proteinExistence type="predicted"/>
<dbReference type="PANTHER" id="PTHR34610">
    <property type="entry name" value="SSL7007 PROTEIN"/>
    <property type="match status" value="1"/>
</dbReference>
<dbReference type="InterPro" id="IPR029060">
    <property type="entry name" value="PIN-like_dom_sf"/>
</dbReference>
<dbReference type="InterPro" id="IPR002716">
    <property type="entry name" value="PIN_dom"/>
</dbReference>
<dbReference type="Proteomes" id="UP000592294">
    <property type="component" value="Unassembled WGS sequence"/>
</dbReference>
<name>A0A850RMT2_9GAMM</name>
<evidence type="ECO:0000259" key="1">
    <source>
        <dbReference type="Pfam" id="PF13470"/>
    </source>
</evidence>
<organism evidence="2 3">
    <name type="scientific">Allochromatium humboldtianum</name>
    <dbReference type="NCBI Taxonomy" id="504901"/>
    <lineage>
        <taxon>Bacteria</taxon>
        <taxon>Pseudomonadati</taxon>
        <taxon>Pseudomonadota</taxon>
        <taxon>Gammaproteobacteria</taxon>
        <taxon>Chromatiales</taxon>
        <taxon>Chromatiaceae</taxon>
        <taxon>Allochromatium</taxon>
    </lineage>
</organism>
<dbReference type="RefSeq" id="WP_176977505.1">
    <property type="nucleotide sequence ID" value="NZ_JABZEO010000012.1"/>
</dbReference>
<dbReference type="AlphaFoldDB" id="A0A850RMT2"/>
<evidence type="ECO:0000313" key="2">
    <source>
        <dbReference type="EMBL" id="NVZ10771.1"/>
    </source>
</evidence>
<dbReference type="NCBIfam" id="TIGR00305">
    <property type="entry name" value="putative toxin-antitoxin system toxin component, PIN family"/>
    <property type="match status" value="1"/>
</dbReference>
<dbReference type="EMBL" id="JABZEO010000012">
    <property type="protein sequence ID" value="NVZ10771.1"/>
    <property type="molecule type" value="Genomic_DNA"/>
</dbReference>
<reference evidence="2 3" key="1">
    <citation type="submission" date="2020-06" db="EMBL/GenBank/DDBJ databases">
        <title>Whole-genome sequence of Allochromatium humboldtianum DSM 21881, type strain.</title>
        <authorList>
            <person name="Kyndt J.A."/>
            <person name="Meyer T.E."/>
        </authorList>
    </citation>
    <scope>NUCLEOTIDE SEQUENCE [LARGE SCALE GENOMIC DNA]</scope>
    <source>
        <strain evidence="2 3">DSM 21881</strain>
    </source>
</reference>
<sequence>MSLQRVVLDTNCLVSALIFSRGRFDWLREAWQTKRFTALASHDTVSELLRLLTYPKFKLTREEQETLLADFLPYVETVKIDTTPESLPDIRDADDIIFLVLAVVGRADALVSGDGDIQAVRDQFHVPILTVAEFADWLQSH</sequence>
<comment type="caution">
    <text evidence="2">The sequence shown here is derived from an EMBL/GenBank/DDBJ whole genome shotgun (WGS) entry which is preliminary data.</text>
</comment>